<dbReference type="PANTHER" id="PTHR23075">
    <property type="entry name" value="PUTATIVE ATP-ASE"/>
    <property type="match status" value="1"/>
</dbReference>
<dbReference type="GO" id="GO:0005743">
    <property type="term" value="C:mitochondrial inner membrane"/>
    <property type="evidence" value="ECO:0007669"/>
    <property type="project" value="UniProtKB-SubCell"/>
</dbReference>
<evidence type="ECO:0000256" key="6">
    <source>
        <dbReference type="ARBA" id="ARBA00023054"/>
    </source>
</evidence>
<evidence type="ECO:0000256" key="4">
    <source>
        <dbReference type="ARBA" id="ARBA00022792"/>
    </source>
</evidence>
<dbReference type="GO" id="GO:0005524">
    <property type="term" value="F:ATP binding"/>
    <property type="evidence" value="ECO:0007669"/>
    <property type="project" value="UniProtKB-KW"/>
</dbReference>
<dbReference type="InterPro" id="IPR021911">
    <property type="entry name" value="ATAD3_N"/>
</dbReference>
<proteinExistence type="predicted"/>
<evidence type="ECO:0000256" key="3">
    <source>
        <dbReference type="ARBA" id="ARBA00022741"/>
    </source>
</evidence>
<evidence type="ECO:0000256" key="5">
    <source>
        <dbReference type="ARBA" id="ARBA00022840"/>
    </source>
</evidence>
<keyword evidence="4" id="KW-0999">Mitochondrion inner membrane</keyword>
<dbReference type="InterPro" id="IPR027417">
    <property type="entry name" value="P-loop_NTPase"/>
</dbReference>
<feature type="signal peptide" evidence="10">
    <location>
        <begin position="1"/>
        <end position="17"/>
    </location>
</feature>
<dbReference type="PANTHER" id="PTHR23075:SF0">
    <property type="entry name" value="ATPASE FAMILY AAA DOMAIN-CONTAINING PROTEIN 3"/>
    <property type="match status" value="1"/>
</dbReference>
<dbReference type="InterPro" id="IPR003959">
    <property type="entry name" value="ATPase_AAA_core"/>
</dbReference>
<evidence type="ECO:0000259" key="11">
    <source>
        <dbReference type="SMART" id="SM00382"/>
    </source>
</evidence>
<name>W4FKJ4_APHAT</name>
<feature type="chain" id="PRO_5004840402" description="AAA+ ATPase domain-containing protein" evidence="10">
    <location>
        <begin position="18"/>
        <end position="666"/>
    </location>
</feature>
<evidence type="ECO:0000256" key="2">
    <source>
        <dbReference type="ARBA" id="ARBA00004436"/>
    </source>
</evidence>
<dbReference type="EMBL" id="KI913190">
    <property type="protein sequence ID" value="ETV68000.1"/>
    <property type="molecule type" value="Genomic_DNA"/>
</dbReference>
<dbReference type="GO" id="GO:0008270">
    <property type="term" value="F:zinc ion binding"/>
    <property type="evidence" value="ECO:0007669"/>
    <property type="project" value="TreeGrafter"/>
</dbReference>
<dbReference type="VEuPathDB" id="FungiDB:H257_15958"/>
<dbReference type="SUPFAM" id="SSF52540">
    <property type="entry name" value="P-loop containing nucleoside triphosphate hydrolases"/>
    <property type="match status" value="1"/>
</dbReference>
<dbReference type="STRING" id="112090.W4FKJ4"/>
<keyword evidence="8" id="KW-0472">Membrane</keyword>
<feature type="domain" description="AAA+ ATPase" evidence="11">
    <location>
        <begin position="435"/>
        <end position="570"/>
    </location>
</feature>
<dbReference type="GeneID" id="20817954"/>
<evidence type="ECO:0000313" key="12">
    <source>
        <dbReference type="EMBL" id="ETV68000.1"/>
    </source>
</evidence>
<accession>W4FKJ4</accession>
<dbReference type="GO" id="GO:0042645">
    <property type="term" value="C:mitochondrial nucleoid"/>
    <property type="evidence" value="ECO:0007669"/>
    <property type="project" value="UniProtKB-SubCell"/>
</dbReference>
<keyword evidence="5" id="KW-0067">ATP-binding</keyword>
<dbReference type="OrthoDB" id="199596at2759"/>
<dbReference type="SMART" id="SM00382">
    <property type="entry name" value="AAA"/>
    <property type="match status" value="1"/>
</dbReference>
<keyword evidence="7" id="KW-0496">Mitochondrion</keyword>
<gene>
    <name evidence="12" type="ORF">H257_15958</name>
</gene>
<keyword evidence="3" id="KW-0547">Nucleotide-binding</keyword>
<dbReference type="Gene3D" id="3.40.50.300">
    <property type="entry name" value="P-loop containing nucleotide triphosphate hydrolases"/>
    <property type="match status" value="1"/>
</dbReference>
<reference evidence="12" key="1">
    <citation type="submission" date="2013-12" db="EMBL/GenBank/DDBJ databases">
        <title>The Genome Sequence of Aphanomyces astaci APO3.</title>
        <authorList>
            <consortium name="The Broad Institute Genomics Platform"/>
            <person name="Russ C."/>
            <person name="Tyler B."/>
            <person name="van West P."/>
            <person name="Dieguez-Uribeondo J."/>
            <person name="Young S.K."/>
            <person name="Zeng Q."/>
            <person name="Gargeya S."/>
            <person name="Fitzgerald M."/>
            <person name="Abouelleil A."/>
            <person name="Alvarado L."/>
            <person name="Chapman S.B."/>
            <person name="Gainer-Dewar J."/>
            <person name="Goldberg J."/>
            <person name="Griggs A."/>
            <person name="Gujja S."/>
            <person name="Hansen M."/>
            <person name="Howarth C."/>
            <person name="Imamovic A."/>
            <person name="Ireland A."/>
            <person name="Larimer J."/>
            <person name="McCowan C."/>
            <person name="Murphy C."/>
            <person name="Pearson M."/>
            <person name="Poon T.W."/>
            <person name="Priest M."/>
            <person name="Roberts A."/>
            <person name="Saif S."/>
            <person name="Shea T."/>
            <person name="Sykes S."/>
            <person name="Wortman J."/>
            <person name="Nusbaum C."/>
            <person name="Birren B."/>
        </authorList>
    </citation>
    <scope>NUCLEOTIDE SEQUENCE [LARGE SCALE GENOMIC DNA]</scope>
    <source>
        <strain evidence="12">APO3</strain>
    </source>
</reference>
<dbReference type="GO" id="GO:0007005">
    <property type="term" value="P:mitochondrion organization"/>
    <property type="evidence" value="ECO:0007669"/>
    <property type="project" value="TreeGrafter"/>
</dbReference>
<comment type="subcellular location">
    <subcellularLocation>
        <location evidence="1">Mitochondrion inner membrane</location>
    </subcellularLocation>
    <subcellularLocation>
        <location evidence="2">Mitochondrion matrix</location>
        <location evidence="2">Mitochondrion nucleoid</location>
    </subcellularLocation>
</comment>
<keyword evidence="6" id="KW-0175">Coiled coil</keyword>
<protein>
    <recommendedName>
        <fullName evidence="11">AAA+ ATPase domain-containing protein</fullName>
    </recommendedName>
</protein>
<dbReference type="Pfam" id="PF00004">
    <property type="entry name" value="AAA"/>
    <property type="match status" value="1"/>
</dbReference>
<dbReference type="InterPro" id="IPR003593">
    <property type="entry name" value="AAA+_ATPase"/>
</dbReference>
<dbReference type="GO" id="GO:0016887">
    <property type="term" value="F:ATP hydrolysis activity"/>
    <property type="evidence" value="ECO:0007669"/>
    <property type="project" value="InterPro"/>
</dbReference>
<dbReference type="FunFam" id="3.40.50.300:FF:000595">
    <property type="entry name" value="ATPase family AAA domain-containing protein 3"/>
    <property type="match status" value="1"/>
</dbReference>
<dbReference type="AlphaFoldDB" id="W4FKJ4"/>
<evidence type="ECO:0000256" key="7">
    <source>
        <dbReference type="ARBA" id="ARBA00023128"/>
    </source>
</evidence>
<sequence>MLVLGGLVALLAGASDAFLFGRNARASTNTTSVPYKDAFDAVESANLSHSYNVIAQVHLQNFEFKYDSIPGRRQLGLLASPSLKDLLQDGIHVYAERHVFTQDKHKVTIQNFHAVDKDALFMHNVGATQVLIRRAAEVQMALRSLASEVATAQSQLTLLQGHLETEASAVLVEQRKIAEAGVKHVELEIEKAKVQGMEDRLSLDVKKENELAVADKQHALHTERIQYEDIQRRAQNKELVDLQEAANQRMEVQRRNTETILKEKQLAADKERMWVEQNTTLEKAVIDVEGRIKQQRLNHDIEMQQLQTTLAAEQEKILRALQSAFDNIGSGVMTLLADSDKLMHFVGTVVAIACGIYLTRETIRIVGRLVEQRLGKPSLIRETSRQGGLLGWFRSWFQAPVGLESFQDVVVHAALESRLLGLARATRNAKKHNAPYRHLLLYGPPGTGKTMVAKRLAAASGMDYAIMSGGDVGPLGSDAVTELHALFHWAQSSPRGVLIFIDEAEAFLGCRATRKTHMSEAMRNALNALLFHTGTQTKQFMLVIATNRPEDLDTAITDRIDDALLFDLPEPAERLRLMRLYYHECVASLPGGDTCVGVLDQYDKATDGMSGREIAKMMLYLQNMAYAQDVVGIDAALVGRVIVDKIDEHKRKAELKSYKDDTLSSQ</sequence>
<evidence type="ECO:0000256" key="10">
    <source>
        <dbReference type="SAM" id="SignalP"/>
    </source>
</evidence>
<evidence type="ECO:0000256" key="1">
    <source>
        <dbReference type="ARBA" id="ARBA00004273"/>
    </source>
</evidence>
<dbReference type="RefSeq" id="XP_009842564.1">
    <property type="nucleotide sequence ID" value="XM_009844262.1"/>
</dbReference>
<evidence type="ECO:0000256" key="9">
    <source>
        <dbReference type="ARBA" id="ARBA00023271"/>
    </source>
</evidence>
<dbReference type="Pfam" id="PF12037">
    <property type="entry name" value="ATAD3_N"/>
    <property type="match status" value="1"/>
</dbReference>
<organism evidence="12">
    <name type="scientific">Aphanomyces astaci</name>
    <name type="common">Crayfish plague agent</name>
    <dbReference type="NCBI Taxonomy" id="112090"/>
    <lineage>
        <taxon>Eukaryota</taxon>
        <taxon>Sar</taxon>
        <taxon>Stramenopiles</taxon>
        <taxon>Oomycota</taxon>
        <taxon>Saprolegniomycetes</taxon>
        <taxon>Saprolegniales</taxon>
        <taxon>Verrucalvaceae</taxon>
        <taxon>Aphanomyces</taxon>
    </lineage>
</organism>
<evidence type="ECO:0000256" key="8">
    <source>
        <dbReference type="ARBA" id="ARBA00023136"/>
    </source>
</evidence>
<keyword evidence="10" id="KW-0732">Signal</keyword>
<keyword evidence="9" id="KW-1135">Mitochondrion nucleoid</keyword>